<sequence>MNDTLPPELTRLLERISDLFGQPVDQSPDAATWSTGRPEGSDMSGRFGAVIIGGPNGLVTRMALTEDNALDRIRNAVGQTTVAPLDLVSGVGFWRGVDDARVGLNVPAMHTITKLARDVVSGAYAASDRDTAQVRRAFADGANTPTVHGPCVVTGLTADGKPAPFGERLADWVDDYIAELNYMSLGTQIAQQLRSAGIPLSDIRGLTLGVVTD</sequence>
<protein>
    <submittedName>
        <fullName evidence="1">Uncharacterized protein</fullName>
    </submittedName>
</protein>
<evidence type="ECO:0000313" key="2">
    <source>
        <dbReference type="Proteomes" id="UP000282454"/>
    </source>
</evidence>
<organism evidence="1 2">
    <name type="scientific">Actinokineospora cianjurensis</name>
    <dbReference type="NCBI Taxonomy" id="585224"/>
    <lineage>
        <taxon>Bacteria</taxon>
        <taxon>Bacillati</taxon>
        <taxon>Actinomycetota</taxon>
        <taxon>Actinomycetes</taxon>
        <taxon>Pseudonocardiales</taxon>
        <taxon>Pseudonocardiaceae</taxon>
        <taxon>Actinokineospora</taxon>
    </lineage>
</organism>
<name>A0A421AYH2_9PSEU</name>
<proteinExistence type="predicted"/>
<dbReference type="EMBL" id="RCDD01000005">
    <property type="protein sequence ID" value="RLK54841.1"/>
    <property type="molecule type" value="Genomic_DNA"/>
</dbReference>
<dbReference type="OrthoDB" id="3683803at2"/>
<evidence type="ECO:0000313" key="1">
    <source>
        <dbReference type="EMBL" id="RLK54841.1"/>
    </source>
</evidence>
<dbReference type="AlphaFoldDB" id="A0A421AYH2"/>
<dbReference type="RefSeq" id="WP_121393502.1">
    <property type="nucleotide sequence ID" value="NZ_RCDD01000005.1"/>
</dbReference>
<reference evidence="1 2" key="1">
    <citation type="submission" date="2018-10" db="EMBL/GenBank/DDBJ databases">
        <title>Genomic Encyclopedia of Archaeal and Bacterial Type Strains, Phase II (KMG-II): from individual species to whole genera.</title>
        <authorList>
            <person name="Goeker M."/>
        </authorList>
    </citation>
    <scope>NUCLEOTIDE SEQUENCE [LARGE SCALE GENOMIC DNA]</scope>
    <source>
        <strain evidence="1 2">DSM 45657</strain>
    </source>
</reference>
<accession>A0A421AYH2</accession>
<keyword evidence="2" id="KW-1185">Reference proteome</keyword>
<dbReference type="Proteomes" id="UP000282454">
    <property type="component" value="Unassembled WGS sequence"/>
</dbReference>
<comment type="caution">
    <text evidence="1">The sequence shown here is derived from an EMBL/GenBank/DDBJ whole genome shotgun (WGS) entry which is preliminary data.</text>
</comment>
<gene>
    <name evidence="1" type="ORF">CLV68_5230</name>
</gene>